<dbReference type="PANTHER" id="PTHR42715:SF10">
    <property type="entry name" value="BETA-GLUCOSIDASE"/>
    <property type="match status" value="1"/>
</dbReference>
<evidence type="ECO:0000313" key="6">
    <source>
        <dbReference type="Proteomes" id="UP000480425"/>
    </source>
</evidence>
<sequence>MRQLLMTIIVTVMAVTSASAQLKLSENNIDEILKVMTLEEKATLVVGHHFKLYDDQGNWIGWKDALVRGVAGQTQPIKRLGIPATALTDGPAGVRIEAHRDGTDQTYFATGFPVGICLASTWNTELVEQVAQSIGNEVREYGCDVLLAPGMNIHRHALCGRNFEYFSEDPVVTGRIAAAYVRGVQSQGVGTSIKHYAANNQETNRMGNDVRASQRTLREIYLKGFEIAVKEAHPWTVMSSYNRLNGPFTQAHPELLTTVLRDEWGFKGMVMTDWTDPRNTADQLLAGNDLMEPGYPAQTEEVINKVKSGQLPEEVLNRSVRRILEYIVKTPHYRGYKYSDRPDLKGHAAVTRQSAAEGMVLLKNEPVSRPSGNTSDPALPLKSGLKVTLYGINGYDFLAGGTGSGDVNKAYVVDLVEGLTNAGYVLNDEVKQLYQDYSRYIYKSEKSELGFFTTWGDPKMPEMPMKKGLARRMSKQDDVAIVCIGRVAGEDKDRQLEGDYLLTEVERQMLNDVCEAYHNEGKPVIVVLNVGNVIETESWRCLPDAILMAWQPGQEGGNSVADILCGRICPSGKLATTFPCTYSDNPASRNFPLYTNIPQPWGAPKTEKKDVDYTRYEEGIYVGYRYYETAKRPVSYPFGFGLSYTTFEYSKPRVRSVKGGFEASITVRNTGSVSGKEAVQLYVSAPSGAVEKPITELKAFAKTRELKPGESETLTMRVSNYDLASYVTSRHAWVADAGTYQLRFAANVQDTRARATYCLAKENVTLCHDVLNPAEPINELSIKHYINE</sequence>
<dbReference type="EMBL" id="VZCB01000075">
    <property type="protein sequence ID" value="MQN81059.1"/>
    <property type="molecule type" value="Genomic_DNA"/>
</dbReference>
<dbReference type="InterPro" id="IPR002772">
    <property type="entry name" value="Glyco_hydro_3_C"/>
</dbReference>
<comment type="similarity">
    <text evidence="1">Belongs to the glycosyl hydrolase 3 family.</text>
</comment>
<dbReference type="PANTHER" id="PTHR42715">
    <property type="entry name" value="BETA-GLUCOSIDASE"/>
    <property type="match status" value="1"/>
</dbReference>
<dbReference type="InterPro" id="IPR036962">
    <property type="entry name" value="Glyco_hydro_3_N_sf"/>
</dbReference>
<accession>A0A6G1U1K8</accession>
<gene>
    <name evidence="5" type="ORF">F7D73_08845</name>
</gene>
<feature type="domain" description="Fibronectin type III-like" evidence="4">
    <location>
        <begin position="677"/>
        <end position="748"/>
    </location>
</feature>
<organism evidence="5 6">
    <name type="scientific">Segatella copri</name>
    <dbReference type="NCBI Taxonomy" id="165179"/>
    <lineage>
        <taxon>Bacteria</taxon>
        <taxon>Pseudomonadati</taxon>
        <taxon>Bacteroidota</taxon>
        <taxon>Bacteroidia</taxon>
        <taxon>Bacteroidales</taxon>
        <taxon>Prevotellaceae</taxon>
        <taxon>Segatella</taxon>
    </lineage>
</organism>
<evidence type="ECO:0000259" key="4">
    <source>
        <dbReference type="SMART" id="SM01217"/>
    </source>
</evidence>
<dbReference type="Gene3D" id="3.40.50.1700">
    <property type="entry name" value="Glycoside hydrolase family 3 C-terminal domain"/>
    <property type="match status" value="1"/>
</dbReference>
<evidence type="ECO:0000256" key="2">
    <source>
        <dbReference type="ARBA" id="ARBA00022801"/>
    </source>
</evidence>
<feature type="signal peptide" evidence="3">
    <location>
        <begin position="1"/>
        <end position="20"/>
    </location>
</feature>
<name>A0A6G1U1K8_9BACT</name>
<dbReference type="GO" id="GO:0005975">
    <property type="term" value="P:carbohydrate metabolic process"/>
    <property type="evidence" value="ECO:0007669"/>
    <property type="project" value="InterPro"/>
</dbReference>
<dbReference type="Pfam" id="PF14310">
    <property type="entry name" value="Fn3-like"/>
    <property type="match status" value="1"/>
</dbReference>
<dbReference type="OrthoDB" id="9805821at2"/>
<feature type="chain" id="PRO_5026095406" evidence="3">
    <location>
        <begin position="21"/>
        <end position="788"/>
    </location>
</feature>
<dbReference type="AlphaFoldDB" id="A0A6G1U1K8"/>
<evidence type="ECO:0000256" key="1">
    <source>
        <dbReference type="ARBA" id="ARBA00005336"/>
    </source>
</evidence>
<comment type="caution">
    <text evidence="5">The sequence shown here is derived from an EMBL/GenBank/DDBJ whole genome shotgun (WGS) entry which is preliminary data.</text>
</comment>
<proteinExistence type="inferred from homology"/>
<dbReference type="SMART" id="SM01217">
    <property type="entry name" value="Fn3_like"/>
    <property type="match status" value="1"/>
</dbReference>
<dbReference type="GO" id="GO:0004553">
    <property type="term" value="F:hydrolase activity, hydrolyzing O-glycosyl compounds"/>
    <property type="evidence" value="ECO:0007669"/>
    <property type="project" value="InterPro"/>
</dbReference>
<dbReference type="Gene3D" id="2.60.40.10">
    <property type="entry name" value="Immunoglobulins"/>
    <property type="match status" value="1"/>
</dbReference>
<dbReference type="Proteomes" id="UP000480425">
    <property type="component" value="Unassembled WGS sequence"/>
</dbReference>
<dbReference type="SUPFAM" id="SSF51445">
    <property type="entry name" value="(Trans)glycosidases"/>
    <property type="match status" value="1"/>
</dbReference>
<reference evidence="5 6" key="1">
    <citation type="submission" date="2019-09" db="EMBL/GenBank/DDBJ databases">
        <title>Distinct polysaccharide growth profiles of human intestinal Prevotella copri isolates.</title>
        <authorList>
            <person name="Fehlner-Peach H."/>
            <person name="Magnabosco C."/>
            <person name="Raghavan V."/>
            <person name="Scher J.U."/>
            <person name="Tett A."/>
            <person name="Cox L.M."/>
            <person name="Gottsegen C."/>
            <person name="Watters A."/>
            <person name="Wiltshire- Gordon J.D."/>
            <person name="Segata N."/>
            <person name="Bonneau R."/>
            <person name="Littman D.R."/>
        </authorList>
    </citation>
    <scope>NUCLEOTIDE SEQUENCE [LARGE SCALE GENOMIC DNA]</scope>
    <source>
        <strain evidence="6">iA622</strain>
    </source>
</reference>
<dbReference type="InterPro" id="IPR013783">
    <property type="entry name" value="Ig-like_fold"/>
</dbReference>
<dbReference type="InterPro" id="IPR026891">
    <property type="entry name" value="Fn3-like"/>
</dbReference>
<dbReference type="Gene3D" id="3.20.20.300">
    <property type="entry name" value="Glycoside hydrolase, family 3, N-terminal domain"/>
    <property type="match status" value="1"/>
</dbReference>
<dbReference type="Pfam" id="PF00933">
    <property type="entry name" value="Glyco_hydro_3"/>
    <property type="match status" value="1"/>
</dbReference>
<dbReference type="InterPro" id="IPR017853">
    <property type="entry name" value="GH"/>
</dbReference>
<dbReference type="InterPro" id="IPR001764">
    <property type="entry name" value="Glyco_hydro_3_N"/>
</dbReference>
<evidence type="ECO:0000313" key="5">
    <source>
        <dbReference type="EMBL" id="MQN81059.1"/>
    </source>
</evidence>
<keyword evidence="3" id="KW-0732">Signal</keyword>
<dbReference type="Pfam" id="PF01915">
    <property type="entry name" value="Glyco_hydro_3_C"/>
    <property type="match status" value="1"/>
</dbReference>
<evidence type="ECO:0000256" key="3">
    <source>
        <dbReference type="SAM" id="SignalP"/>
    </source>
</evidence>
<keyword evidence="2" id="KW-0378">Hydrolase</keyword>
<dbReference type="RefSeq" id="WP_153123976.1">
    <property type="nucleotide sequence ID" value="NZ_VZCB01000075.1"/>
</dbReference>
<dbReference type="SUPFAM" id="SSF52279">
    <property type="entry name" value="Beta-D-glucan exohydrolase, C-terminal domain"/>
    <property type="match status" value="1"/>
</dbReference>
<protein>
    <submittedName>
        <fullName evidence="5">Beta-glucosidase</fullName>
    </submittedName>
</protein>
<dbReference type="PRINTS" id="PR00133">
    <property type="entry name" value="GLHYDRLASE3"/>
</dbReference>
<dbReference type="InterPro" id="IPR050288">
    <property type="entry name" value="Cellulose_deg_GH3"/>
</dbReference>
<dbReference type="InterPro" id="IPR036881">
    <property type="entry name" value="Glyco_hydro_3_C_sf"/>
</dbReference>